<dbReference type="PANTHER" id="PTHR13343:SF24">
    <property type="entry name" value="OS07G0573800 PROTEIN"/>
    <property type="match status" value="1"/>
</dbReference>
<dbReference type="SUPFAM" id="SSF50475">
    <property type="entry name" value="FMN-binding split barrel"/>
    <property type="match status" value="1"/>
</dbReference>
<evidence type="ECO:0000313" key="3">
    <source>
        <dbReference type="Proteomes" id="UP000239485"/>
    </source>
</evidence>
<evidence type="ECO:0008006" key="4">
    <source>
        <dbReference type="Google" id="ProtNLM"/>
    </source>
</evidence>
<feature type="region of interest" description="Disordered" evidence="1">
    <location>
        <begin position="1"/>
        <end position="36"/>
    </location>
</feature>
<evidence type="ECO:0000256" key="1">
    <source>
        <dbReference type="SAM" id="MobiDB-lite"/>
    </source>
</evidence>
<comment type="caution">
    <text evidence="2">The sequence shown here is derived from an EMBL/GenBank/DDBJ whole genome shotgun (WGS) entry which is preliminary data.</text>
</comment>
<dbReference type="AlphaFoldDB" id="A0A2S6IXK5"/>
<proteinExistence type="predicted"/>
<dbReference type="PANTHER" id="PTHR13343">
    <property type="entry name" value="CREG1 PROTEIN"/>
    <property type="match status" value="1"/>
</dbReference>
<dbReference type="Proteomes" id="UP000239485">
    <property type="component" value="Unassembled WGS sequence"/>
</dbReference>
<dbReference type="EMBL" id="PTJD01000001">
    <property type="protein sequence ID" value="PPK98881.1"/>
    <property type="molecule type" value="Genomic_DNA"/>
</dbReference>
<keyword evidence="3" id="KW-1185">Reference proteome</keyword>
<organism evidence="2 3">
    <name type="scientific">Kineococcus xinjiangensis</name>
    <dbReference type="NCBI Taxonomy" id="512762"/>
    <lineage>
        <taxon>Bacteria</taxon>
        <taxon>Bacillati</taxon>
        <taxon>Actinomycetota</taxon>
        <taxon>Actinomycetes</taxon>
        <taxon>Kineosporiales</taxon>
        <taxon>Kineosporiaceae</taxon>
        <taxon>Kineococcus</taxon>
    </lineage>
</organism>
<feature type="compositionally biased region" description="Polar residues" evidence="1">
    <location>
        <begin position="1"/>
        <end position="10"/>
    </location>
</feature>
<protein>
    <recommendedName>
        <fullName evidence="4">DUF2470 domain-containing protein</fullName>
    </recommendedName>
</protein>
<sequence>MSPRITTSAGSVHATDHRTSSAEVPGTRAPRPAATSPAEWARTLAAGTVAGTLHLARTAETEEAGCAATRRTEPFPVRHLSGAGGDLLLLVDDGSPLATRLDELRAGLPDGHDVPAVLDVLDVPPGLSGLPRARLCVTGWIDAVPAAEQRRLAATATSPTPALLDIGRGRHLLRLDVADLRVTTGGGVHLVTDDDYVAATPDPLYGDEHEIVAHLEAHHRDRLIGWVLHRLPREQARQVREVAVVGADRHGIDVLCTLSETTVTLRGAFATPVTAEHHLPRALCGLFACPCEGASAH</sequence>
<name>A0A2S6IXK5_9ACTN</name>
<gene>
    <name evidence="2" type="ORF">CLV92_101582</name>
</gene>
<dbReference type="InterPro" id="IPR037119">
    <property type="entry name" value="Haem_oxidase_HugZ-like_sf"/>
</dbReference>
<dbReference type="Gene3D" id="3.20.180.10">
    <property type="entry name" value="PNP-oxidase-like"/>
    <property type="match status" value="1"/>
</dbReference>
<reference evidence="2 3" key="1">
    <citation type="submission" date="2018-02" db="EMBL/GenBank/DDBJ databases">
        <title>Genomic Encyclopedia of Archaeal and Bacterial Type Strains, Phase II (KMG-II): from individual species to whole genera.</title>
        <authorList>
            <person name="Goeker M."/>
        </authorList>
    </citation>
    <scope>NUCLEOTIDE SEQUENCE [LARGE SCALE GENOMIC DNA]</scope>
    <source>
        <strain evidence="2 3">DSM 22857</strain>
    </source>
</reference>
<accession>A0A2S6IXK5</accession>
<feature type="compositionally biased region" description="Low complexity" evidence="1">
    <location>
        <begin position="25"/>
        <end position="36"/>
    </location>
</feature>
<evidence type="ECO:0000313" key="2">
    <source>
        <dbReference type="EMBL" id="PPK98881.1"/>
    </source>
</evidence>